<dbReference type="AlphaFoldDB" id="A0A9D1Z4U8"/>
<feature type="active site" description="Proton acceptor" evidence="1">
    <location>
        <position position="148"/>
    </location>
</feature>
<evidence type="ECO:0000256" key="2">
    <source>
        <dbReference type="PIRSR" id="PIRSR640255-2"/>
    </source>
</evidence>
<evidence type="ECO:0000259" key="3">
    <source>
        <dbReference type="SMART" id="SM00477"/>
    </source>
</evidence>
<gene>
    <name evidence="5" type="ORF">H9828_09140</name>
</gene>
<protein>
    <submittedName>
        <fullName evidence="5">DNA/RNA non-specific endonuclease</fullName>
    </submittedName>
</protein>
<dbReference type="Gene3D" id="3.40.570.10">
    <property type="entry name" value="Extracellular Endonuclease, subunit A"/>
    <property type="match status" value="1"/>
</dbReference>
<dbReference type="Proteomes" id="UP000886844">
    <property type="component" value="Unassembled WGS sequence"/>
</dbReference>
<dbReference type="InterPro" id="IPR020821">
    <property type="entry name" value="ENPP1-3/EXOG-like_nuc-like"/>
</dbReference>
<evidence type="ECO:0000313" key="6">
    <source>
        <dbReference type="Proteomes" id="UP000886844"/>
    </source>
</evidence>
<keyword evidence="5" id="KW-0378">Hydrolase</keyword>
<dbReference type="PANTHER" id="PTHR13966:SF5">
    <property type="entry name" value="ENDONUCLEASE G, MITOCHONDRIAL"/>
    <property type="match status" value="1"/>
</dbReference>
<evidence type="ECO:0000256" key="1">
    <source>
        <dbReference type="PIRSR" id="PIRSR640255-1"/>
    </source>
</evidence>
<dbReference type="SMART" id="SM00892">
    <property type="entry name" value="Endonuclease_NS"/>
    <property type="match status" value="1"/>
</dbReference>
<evidence type="ECO:0000313" key="5">
    <source>
        <dbReference type="EMBL" id="HIY69566.1"/>
    </source>
</evidence>
<dbReference type="InterPro" id="IPR044925">
    <property type="entry name" value="His-Me_finger_sf"/>
</dbReference>
<reference evidence="5" key="1">
    <citation type="journal article" date="2021" name="PeerJ">
        <title>Extensive microbial diversity within the chicken gut microbiome revealed by metagenomics and culture.</title>
        <authorList>
            <person name="Gilroy R."/>
            <person name="Ravi A."/>
            <person name="Getino M."/>
            <person name="Pursley I."/>
            <person name="Horton D.L."/>
            <person name="Alikhan N.F."/>
            <person name="Baker D."/>
            <person name="Gharbi K."/>
            <person name="Hall N."/>
            <person name="Watson M."/>
            <person name="Adriaenssens E.M."/>
            <person name="Foster-Nyarko E."/>
            <person name="Jarju S."/>
            <person name="Secka A."/>
            <person name="Antonio M."/>
            <person name="Oren A."/>
            <person name="Chaudhuri R.R."/>
            <person name="La Ragione R."/>
            <person name="Hildebrand F."/>
            <person name="Pallen M.J."/>
        </authorList>
    </citation>
    <scope>NUCLEOTIDE SEQUENCE</scope>
    <source>
        <strain evidence="5">5134</strain>
    </source>
</reference>
<dbReference type="SMART" id="SM00477">
    <property type="entry name" value="NUC"/>
    <property type="match status" value="1"/>
</dbReference>
<dbReference type="InterPro" id="IPR040255">
    <property type="entry name" value="Non-specific_endonuclease"/>
</dbReference>
<feature type="binding site" evidence="2">
    <location>
        <position position="180"/>
    </location>
    <ligand>
        <name>Mg(2+)</name>
        <dbReference type="ChEBI" id="CHEBI:18420"/>
        <note>catalytic</note>
    </ligand>
</feature>
<keyword evidence="5" id="KW-0540">Nuclease</keyword>
<dbReference type="SUPFAM" id="SSF54060">
    <property type="entry name" value="His-Me finger endonucleases"/>
    <property type="match status" value="1"/>
</dbReference>
<dbReference type="GO" id="GO:0003676">
    <property type="term" value="F:nucleic acid binding"/>
    <property type="evidence" value="ECO:0007669"/>
    <property type="project" value="InterPro"/>
</dbReference>
<dbReference type="GO" id="GO:0046872">
    <property type="term" value="F:metal ion binding"/>
    <property type="evidence" value="ECO:0007669"/>
    <property type="project" value="UniProtKB-KW"/>
</dbReference>
<accession>A0A9D1Z4U8</accession>
<dbReference type="InterPro" id="IPR001604">
    <property type="entry name" value="Endo_G_ENPP1-like_dom"/>
</dbReference>
<reference evidence="5" key="2">
    <citation type="submission" date="2021-04" db="EMBL/GenBank/DDBJ databases">
        <authorList>
            <person name="Gilroy R."/>
        </authorList>
    </citation>
    <scope>NUCLEOTIDE SEQUENCE</scope>
    <source>
        <strain evidence="5">5134</strain>
    </source>
</reference>
<dbReference type="GO" id="GO:0004519">
    <property type="term" value="F:endonuclease activity"/>
    <property type="evidence" value="ECO:0007669"/>
    <property type="project" value="UniProtKB-KW"/>
</dbReference>
<keyword evidence="5" id="KW-0255">Endonuclease</keyword>
<dbReference type="EMBL" id="DXDA01000068">
    <property type="protein sequence ID" value="HIY69566.1"/>
    <property type="molecule type" value="Genomic_DNA"/>
</dbReference>
<comment type="caution">
    <text evidence="5">The sequence shown here is derived from an EMBL/GenBank/DDBJ whole genome shotgun (WGS) entry which is preliminary data.</text>
</comment>
<feature type="domain" description="DNA/RNA non-specific endonuclease/pyrophosphatase/phosphodiesterase" evidence="4">
    <location>
        <begin position="83"/>
        <end position="295"/>
    </location>
</feature>
<dbReference type="PANTHER" id="PTHR13966">
    <property type="entry name" value="ENDONUCLEASE RELATED"/>
    <property type="match status" value="1"/>
</dbReference>
<dbReference type="Pfam" id="PF01223">
    <property type="entry name" value="Endonuclease_NS"/>
    <property type="match status" value="1"/>
</dbReference>
<keyword evidence="2" id="KW-0479">Metal-binding</keyword>
<dbReference type="InterPro" id="IPR044929">
    <property type="entry name" value="DNA/RNA_non-sp_Endonuclease_sf"/>
</dbReference>
<dbReference type="GO" id="GO:0016787">
    <property type="term" value="F:hydrolase activity"/>
    <property type="evidence" value="ECO:0007669"/>
    <property type="project" value="InterPro"/>
</dbReference>
<feature type="domain" description="ENPP1-3/EXOG-like endonuclease/phosphodiesterase" evidence="3">
    <location>
        <begin position="84"/>
        <end position="295"/>
    </location>
</feature>
<name>A0A9D1Z4U8_9BACT</name>
<sequence>MKTKTITWMTGCLVACLVACGGDGSKDFEIPGFPGTSDPDPEQPPVFERYDLSVHTGWAELPAVDNDSEDLYYAAHFCTGLPGGRNYSICYSAENRITFWSSFPLHECYKGDQSRSDGWAYDPELPQSIQPALTNGSYQPQPGYSKGHLLASSDRTVSYAANVQTFYVTNVAPQWQNGFNSGVWKSLEEDCWKNICADTLYVVSGVYGVHATDEVTDKSGRKCTVPSHFYRVLLRSKAGNTGRKVQDLSADELQCVGFWFENRTYPSGKPSANMTSVAEIERKTGMTFFVNVPNAPKEIFDKTAWKFR</sequence>
<evidence type="ECO:0000259" key="4">
    <source>
        <dbReference type="SMART" id="SM00892"/>
    </source>
</evidence>
<proteinExistence type="predicted"/>
<organism evidence="5 6">
    <name type="scientific">Candidatus Alistipes intestinigallinarum</name>
    <dbReference type="NCBI Taxonomy" id="2838440"/>
    <lineage>
        <taxon>Bacteria</taxon>
        <taxon>Pseudomonadati</taxon>
        <taxon>Bacteroidota</taxon>
        <taxon>Bacteroidia</taxon>
        <taxon>Bacteroidales</taxon>
        <taxon>Rikenellaceae</taxon>
        <taxon>Alistipes</taxon>
    </lineage>
</organism>